<evidence type="ECO:0000256" key="2">
    <source>
        <dbReference type="ARBA" id="ARBA00022448"/>
    </source>
</evidence>
<reference evidence="10" key="1">
    <citation type="submission" date="2021-03" db="EMBL/GenBank/DDBJ databases">
        <authorList>
            <person name="Sun Q."/>
        </authorList>
    </citation>
    <scope>NUCLEOTIDE SEQUENCE</scope>
    <source>
        <strain evidence="10">CCM 8862</strain>
    </source>
</reference>
<dbReference type="Pfam" id="PF00005">
    <property type="entry name" value="ABC_tran"/>
    <property type="match status" value="1"/>
</dbReference>
<dbReference type="InterPro" id="IPR017871">
    <property type="entry name" value="ABC_transporter-like_CS"/>
</dbReference>
<dbReference type="InterPro" id="IPR050763">
    <property type="entry name" value="ABC_transporter_ATP-binding"/>
</dbReference>
<keyword evidence="5 10" id="KW-0067">ATP-binding</keyword>
<keyword evidence="2" id="KW-0813">Transport</keyword>
<keyword evidence="3" id="KW-1003">Cell membrane</keyword>
<dbReference type="FunFam" id="3.40.50.300:FF:000589">
    <property type="entry name" value="ABC transporter, ATP-binding subunit"/>
    <property type="match status" value="1"/>
</dbReference>
<proteinExistence type="predicted"/>
<dbReference type="GO" id="GO:0016887">
    <property type="term" value="F:ATP hydrolysis activity"/>
    <property type="evidence" value="ECO:0007669"/>
    <property type="project" value="InterPro"/>
</dbReference>
<dbReference type="PROSITE" id="PS00211">
    <property type="entry name" value="ABC_TRANSPORTER_1"/>
    <property type="match status" value="1"/>
</dbReference>
<dbReference type="PANTHER" id="PTHR42711">
    <property type="entry name" value="ABC TRANSPORTER ATP-BINDING PROTEIN"/>
    <property type="match status" value="1"/>
</dbReference>
<dbReference type="SMART" id="SM00382">
    <property type="entry name" value="AAA"/>
    <property type="match status" value="1"/>
</dbReference>
<evidence type="ECO:0000256" key="1">
    <source>
        <dbReference type="ARBA" id="ARBA00004202"/>
    </source>
</evidence>
<dbReference type="Gene3D" id="3.40.50.300">
    <property type="entry name" value="P-loop containing nucleotide triphosphate hydrolases"/>
    <property type="match status" value="1"/>
</dbReference>
<dbReference type="SUPFAM" id="SSF52540">
    <property type="entry name" value="P-loop containing nucleoside triphosphate hydrolases"/>
    <property type="match status" value="1"/>
</dbReference>
<dbReference type="CDD" id="cd03230">
    <property type="entry name" value="ABC_DR_subfamily_A"/>
    <property type="match status" value="1"/>
</dbReference>
<sequence length="309" mass="32713">MVKNYGSVTAVDHLSLRVDHGQVVALLGPNGAGKTTTIEICEGFTQPSSGTVEVLGANPVTDPQTVRNNIGIMLQGGGAYPGIRVGEMLDLAASYCAHPLDTAWLLDTVGLAGLKKSSYRRLSGGQKQRLSLALCLVGRPQLVFLDEPTAGMDTQSRLAVWDLIDSLRRDGVTTVLTTHLMDEAEALADKVVIIDSGRTVAEGTPAELTSGQAEATVARIRLDTATPLDPGRATAFLRGGDDTASNQPQPTVTAVKPLTYRISGTPTPELVEKVAAAAREQNVLVRHLAVDHRSLEDVFLDITGTSLRS</sequence>
<evidence type="ECO:0000256" key="7">
    <source>
        <dbReference type="ARBA" id="ARBA00023136"/>
    </source>
</evidence>
<evidence type="ECO:0000259" key="9">
    <source>
        <dbReference type="PROSITE" id="PS50893"/>
    </source>
</evidence>
<evidence type="ECO:0000256" key="4">
    <source>
        <dbReference type="ARBA" id="ARBA00022741"/>
    </source>
</evidence>
<evidence type="ECO:0000256" key="5">
    <source>
        <dbReference type="ARBA" id="ARBA00022840"/>
    </source>
</evidence>
<comment type="caution">
    <text evidence="10">The sequence shown here is derived from an EMBL/GenBank/DDBJ whole genome shotgun (WGS) entry which is preliminary data.</text>
</comment>
<evidence type="ECO:0000256" key="8">
    <source>
        <dbReference type="ARBA" id="ARBA00023251"/>
    </source>
</evidence>
<dbReference type="EMBL" id="JAFLEQ010000003">
    <property type="protein sequence ID" value="MBN9643452.1"/>
    <property type="molecule type" value="Genomic_DNA"/>
</dbReference>
<evidence type="ECO:0000313" key="10">
    <source>
        <dbReference type="EMBL" id="MBN9643452.1"/>
    </source>
</evidence>
<keyword evidence="11" id="KW-1185">Reference proteome</keyword>
<dbReference type="InterPro" id="IPR027417">
    <property type="entry name" value="P-loop_NTPase"/>
</dbReference>
<dbReference type="Proteomes" id="UP000664332">
    <property type="component" value="Unassembled WGS sequence"/>
</dbReference>
<dbReference type="InterPro" id="IPR003439">
    <property type="entry name" value="ABC_transporter-like_ATP-bd"/>
</dbReference>
<comment type="subcellular location">
    <subcellularLocation>
        <location evidence="1">Cell membrane</location>
        <topology evidence="1">Peripheral membrane protein</topology>
    </subcellularLocation>
</comment>
<dbReference type="GO" id="GO:0005886">
    <property type="term" value="C:plasma membrane"/>
    <property type="evidence" value="ECO:0007669"/>
    <property type="project" value="UniProtKB-SubCell"/>
</dbReference>
<keyword evidence="6" id="KW-1278">Translocase</keyword>
<dbReference type="PANTHER" id="PTHR42711:SF16">
    <property type="entry name" value="ABC TRANSPORTER ATP-BINDING PROTEIN"/>
    <property type="match status" value="1"/>
</dbReference>
<keyword evidence="8" id="KW-0046">Antibiotic resistance</keyword>
<accession>A0A939E0T2</accession>
<dbReference type="AlphaFoldDB" id="A0A939E0T2"/>
<feature type="domain" description="ABC transporter" evidence="9">
    <location>
        <begin position="2"/>
        <end position="221"/>
    </location>
</feature>
<keyword evidence="4" id="KW-0547">Nucleotide-binding</keyword>
<dbReference type="InterPro" id="IPR003593">
    <property type="entry name" value="AAA+_ATPase"/>
</dbReference>
<dbReference type="PROSITE" id="PS50893">
    <property type="entry name" value="ABC_TRANSPORTER_2"/>
    <property type="match status" value="1"/>
</dbReference>
<evidence type="ECO:0000256" key="6">
    <source>
        <dbReference type="ARBA" id="ARBA00022967"/>
    </source>
</evidence>
<gene>
    <name evidence="10" type="ORF">JZY06_02245</name>
</gene>
<dbReference type="GO" id="GO:0046677">
    <property type="term" value="P:response to antibiotic"/>
    <property type="evidence" value="ECO:0007669"/>
    <property type="project" value="UniProtKB-KW"/>
</dbReference>
<organism evidence="10 11">
    <name type="scientific">Corynebacterium mendelii</name>
    <dbReference type="NCBI Taxonomy" id="2765362"/>
    <lineage>
        <taxon>Bacteria</taxon>
        <taxon>Bacillati</taxon>
        <taxon>Actinomycetota</taxon>
        <taxon>Actinomycetes</taxon>
        <taxon>Mycobacteriales</taxon>
        <taxon>Corynebacteriaceae</taxon>
        <taxon>Corynebacterium</taxon>
    </lineage>
</organism>
<evidence type="ECO:0000256" key="3">
    <source>
        <dbReference type="ARBA" id="ARBA00022475"/>
    </source>
</evidence>
<dbReference type="GO" id="GO:0055085">
    <property type="term" value="P:transmembrane transport"/>
    <property type="evidence" value="ECO:0007669"/>
    <property type="project" value="UniProtKB-ARBA"/>
</dbReference>
<evidence type="ECO:0000313" key="11">
    <source>
        <dbReference type="Proteomes" id="UP000664332"/>
    </source>
</evidence>
<keyword evidence="7" id="KW-0472">Membrane</keyword>
<dbReference type="GO" id="GO:0005524">
    <property type="term" value="F:ATP binding"/>
    <property type="evidence" value="ECO:0007669"/>
    <property type="project" value="UniProtKB-KW"/>
</dbReference>
<protein>
    <submittedName>
        <fullName evidence="10">ABC transporter ATP-binding protein</fullName>
    </submittedName>
</protein>
<name>A0A939E0T2_9CORY</name>